<dbReference type="Pfam" id="PF21088">
    <property type="entry name" value="MS_channel_1st"/>
    <property type="match status" value="1"/>
</dbReference>
<keyword evidence="3" id="KW-1003">Cell membrane</keyword>
<dbReference type="SUPFAM" id="SSF82689">
    <property type="entry name" value="Mechanosensitive channel protein MscS (YggB), C-terminal domain"/>
    <property type="match status" value="1"/>
</dbReference>
<feature type="domain" description="Mechanosensitive ion channel MscS C-terminal" evidence="13">
    <location>
        <begin position="964"/>
        <end position="1046"/>
    </location>
</feature>
<dbReference type="GO" id="GO:0008381">
    <property type="term" value="F:mechanosensitive monoatomic ion channel activity"/>
    <property type="evidence" value="ECO:0007669"/>
    <property type="project" value="UniProtKB-ARBA"/>
</dbReference>
<protein>
    <submittedName>
        <fullName evidence="15">Mechanosensitive ion channel</fullName>
    </submittedName>
</protein>
<evidence type="ECO:0000259" key="12">
    <source>
        <dbReference type="Pfam" id="PF12795"/>
    </source>
</evidence>
<dbReference type="Proteomes" id="UP000324760">
    <property type="component" value="Chromosome"/>
</dbReference>
<evidence type="ECO:0000256" key="6">
    <source>
        <dbReference type="ARBA" id="ARBA00023136"/>
    </source>
</evidence>
<evidence type="ECO:0000259" key="14">
    <source>
        <dbReference type="Pfam" id="PF21088"/>
    </source>
</evidence>
<evidence type="ECO:0000259" key="10">
    <source>
        <dbReference type="Pfam" id="PF00924"/>
    </source>
</evidence>
<gene>
    <name evidence="15" type="ORF">F0U83_01620</name>
</gene>
<feature type="signal peptide" evidence="9">
    <location>
        <begin position="1"/>
        <end position="21"/>
    </location>
</feature>
<feature type="domain" description="Mechanosensitive ion channel inner membrane" evidence="11">
    <location>
        <begin position="463"/>
        <end position="786"/>
    </location>
</feature>
<feature type="transmembrane region" description="Helical" evidence="8">
    <location>
        <begin position="806"/>
        <end position="831"/>
    </location>
</feature>
<dbReference type="AlphaFoldDB" id="A0A5P1R899"/>
<feature type="transmembrane region" description="Helical" evidence="8">
    <location>
        <begin position="752"/>
        <end position="770"/>
    </location>
</feature>
<dbReference type="InterPro" id="IPR006685">
    <property type="entry name" value="MscS_channel_2nd"/>
</dbReference>
<evidence type="ECO:0000313" key="16">
    <source>
        <dbReference type="Proteomes" id="UP000324760"/>
    </source>
</evidence>
<feature type="transmembrane region" description="Helical" evidence="8">
    <location>
        <begin position="611"/>
        <end position="631"/>
    </location>
</feature>
<comment type="similarity">
    <text evidence="2">Belongs to the MscS (TC 1.A.23) family.</text>
</comment>
<feature type="transmembrane region" description="Helical" evidence="8">
    <location>
        <begin position="678"/>
        <end position="697"/>
    </location>
</feature>
<accession>A0A5P1R899</accession>
<dbReference type="Gene3D" id="3.30.70.100">
    <property type="match status" value="1"/>
</dbReference>
<evidence type="ECO:0000259" key="11">
    <source>
        <dbReference type="Pfam" id="PF12794"/>
    </source>
</evidence>
<reference evidence="15 16" key="1">
    <citation type="journal article" date="2019" name="Biochem. Eng. J.">
        <title>Metabolic engineering of the marine bacteria Neptunomonas concharum for the production of acetoin and meso-2,3-butanediol from acetate.</title>
        <authorList>
            <person name="Li W."/>
            <person name="Pu N."/>
            <person name="Liu C.-X."/>
            <person name="Yuan Q.-P."/>
            <person name="Li Z.-J."/>
        </authorList>
    </citation>
    <scope>NUCLEOTIDE SEQUENCE [LARGE SCALE GENOMIC DNA]</scope>
    <source>
        <strain evidence="15 16">JCM17730</strain>
    </source>
</reference>
<feature type="domain" description="Mechanosensitive ion channel MscS" evidence="10">
    <location>
        <begin position="890"/>
        <end position="955"/>
    </location>
</feature>
<keyword evidence="9" id="KW-0732">Signal</keyword>
<feature type="chain" id="PRO_5025069017" evidence="9">
    <location>
        <begin position="22"/>
        <end position="1061"/>
    </location>
</feature>
<dbReference type="Pfam" id="PF12795">
    <property type="entry name" value="MscS_porin"/>
    <property type="match status" value="1"/>
</dbReference>
<dbReference type="InterPro" id="IPR011014">
    <property type="entry name" value="MscS_channel_TM-2"/>
</dbReference>
<keyword evidence="7" id="KW-0175">Coiled coil</keyword>
<dbReference type="PANTHER" id="PTHR30347">
    <property type="entry name" value="POTASSIUM CHANNEL RELATED"/>
    <property type="match status" value="1"/>
</dbReference>
<evidence type="ECO:0000256" key="4">
    <source>
        <dbReference type="ARBA" id="ARBA00022692"/>
    </source>
</evidence>
<dbReference type="PANTHER" id="PTHR30347:SF1">
    <property type="entry name" value="MECHANOSENSITIVE CHANNEL MSCK"/>
    <property type="match status" value="1"/>
</dbReference>
<evidence type="ECO:0000256" key="1">
    <source>
        <dbReference type="ARBA" id="ARBA00004651"/>
    </source>
</evidence>
<dbReference type="Gene3D" id="2.30.30.60">
    <property type="match status" value="1"/>
</dbReference>
<dbReference type="SUPFAM" id="SSF50182">
    <property type="entry name" value="Sm-like ribonucleoproteins"/>
    <property type="match status" value="1"/>
</dbReference>
<feature type="coiled-coil region" evidence="7">
    <location>
        <begin position="108"/>
        <end position="156"/>
    </location>
</feature>
<dbReference type="EMBL" id="CP043869">
    <property type="protein sequence ID" value="QEQ95506.1"/>
    <property type="molecule type" value="Genomic_DNA"/>
</dbReference>
<dbReference type="InterPro" id="IPR010920">
    <property type="entry name" value="LSM_dom_sf"/>
</dbReference>
<evidence type="ECO:0000256" key="8">
    <source>
        <dbReference type="SAM" id="Phobius"/>
    </source>
</evidence>
<dbReference type="InterPro" id="IPR052702">
    <property type="entry name" value="MscS-like_channel"/>
</dbReference>
<keyword evidence="4 8" id="KW-0812">Transmembrane</keyword>
<dbReference type="Gene3D" id="1.10.287.1260">
    <property type="match status" value="1"/>
</dbReference>
<feature type="domain" description="Mechanosensitive ion channel transmembrane helices 2/3" evidence="14">
    <location>
        <begin position="848"/>
        <end position="888"/>
    </location>
</feature>
<dbReference type="InterPro" id="IPR025692">
    <property type="entry name" value="MscS_IM_dom1"/>
</dbReference>
<dbReference type="InterPro" id="IPR049142">
    <property type="entry name" value="MS_channel_1st"/>
</dbReference>
<dbReference type="KEGG" id="ncu:F0U83_01620"/>
<organism evidence="15 16">
    <name type="scientific">Neptunomonas concharum</name>
    <dbReference type="NCBI Taxonomy" id="1031538"/>
    <lineage>
        <taxon>Bacteria</taxon>
        <taxon>Pseudomonadati</taxon>
        <taxon>Pseudomonadota</taxon>
        <taxon>Gammaproteobacteria</taxon>
        <taxon>Oceanospirillales</taxon>
        <taxon>Oceanospirillaceae</taxon>
        <taxon>Neptunomonas</taxon>
    </lineage>
</organism>
<dbReference type="InterPro" id="IPR024393">
    <property type="entry name" value="MscS_porin"/>
</dbReference>
<feature type="transmembrane region" description="Helical" evidence="8">
    <location>
        <begin position="578"/>
        <end position="599"/>
    </location>
</feature>
<feature type="transmembrane region" description="Helical" evidence="8">
    <location>
        <begin position="843"/>
        <end position="862"/>
    </location>
</feature>
<feature type="transmembrane region" description="Helical" evidence="8">
    <location>
        <begin position="874"/>
        <end position="902"/>
    </location>
</feature>
<dbReference type="Pfam" id="PF12794">
    <property type="entry name" value="MscS_TM"/>
    <property type="match status" value="1"/>
</dbReference>
<comment type="subcellular location">
    <subcellularLocation>
        <location evidence="1">Cell membrane</location>
        <topology evidence="1">Multi-pass membrane protein</topology>
    </subcellularLocation>
</comment>
<evidence type="ECO:0000256" key="5">
    <source>
        <dbReference type="ARBA" id="ARBA00022989"/>
    </source>
</evidence>
<proteinExistence type="inferred from homology"/>
<dbReference type="GO" id="GO:0005886">
    <property type="term" value="C:plasma membrane"/>
    <property type="evidence" value="ECO:0007669"/>
    <property type="project" value="UniProtKB-SubCell"/>
</dbReference>
<keyword evidence="16" id="KW-1185">Reference proteome</keyword>
<keyword evidence="5 8" id="KW-1133">Transmembrane helix</keyword>
<name>A0A5P1R899_9GAMM</name>
<evidence type="ECO:0000313" key="15">
    <source>
        <dbReference type="EMBL" id="QEQ95506.1"/>
    </source>
</evidence>
<evidence type="ECO:0000256" key="2">
    <source>
        <dbReference type="ARBA" id="ARBA00008017"/>
    </source>
</evidence>
<evidence type="ECO:0000256" key="3">
    <source>
        <dbReference type="ARBA" id="ARBA00022475"/>
    </source>
</evidence>
<feature type="transmembrane region" description="Helical" evidence="8">
    <location>
        <begin position="535"/>
        <end position="557"/>
    </location>
</feature>
<dbReference type="InterPro" id="IPR006686">
    <property type="entry name" value="MscS_channel_CS"/>
</dbReference>
<dbReference type="SUPFAM" id="SSF82861">
    <property type="entry name" value="Mechanosensitive channel protein MscS (YggB), transmembrane region"/>
    <property type="match status" value="1"/>
</dbReference>
<feature type="transmembrane region" description="Helical" evidence="8">
    <location>
        <begin position="652"/>
        <end position="672"/>
    </location>
</feature>
<evidence type="ECO:0000259" key="13">
    <source>
        <dbReference type="Pfam" id="PF21082"/>
    </source>
</evidence>
<evidence type="ECO:0000256" key="9">
    <source>
        <dbReference type="SAM" id="SignalP"/>
    </source>
</evidence>
<dbReference type="RefSeq" id="WP_138986211.1">
    <property type="nucleotide sequence ID" value="NZ_CP043869.1"/>
</dbReference>
<dbReference type="PROSITE" id="PS01246">
    <property type="entry name" value="UPF0003"/>
    <property type="match status" value="1"/>
</dbReference>
<evidence type="ECO:0000256" key="7">
    <source>
        <dbReference type="SAM" id="Coils"/>
    </source>
</evidence>
<feature type="domain" description="Mechanosensitive ion channel MscS porin" evidence="12">
    <location>
        <begin position="34"/>
        <end position="250"/>
    </location>
</feature>
<feature type="transmembrane region" description="Helical" evidence="8">
    <location>
        <begin position="457"/>
        <end position="474"/>
    </location>
</feature>
<dbReference type="Pfam" id="PF00924">
    <property type="entry name" value="MS_channel_2nd"/>
    <property type="match status" value="1"/>
</dbReference>
<dbReference type="OrthoDB" id="9799209at2"/>
<dbReference type="InterPro" id="IPR011066">
    <property type="entry name" value="MscS_channel_C_sf"/>
</dbReference>
<feature type="transmembrane region" description="Helical" evidence="8">
    <location>
        <begin position="503"/>
        <end position="523"/>
    </location>
</feature>
<dbReference type="FunFam" id="2.30.30.60:FF:000001">
    <property type="entry name" value="MscS Mechanosensitive ion channel"/>
    <property type="match status" value="1"/>
</dbReference>
<sequence>MTSIRFILISLFFCISGLTFAANQDAVTQYKQRLEQINVDESNPLSVAQKELYQQILSAYQEAVQHEERAVQLRNLLERQPEETKKLEGLLKEEASPPNSFALQKFSLAELEQKLALAKARSLELEQSRDRLRKEIEQSDQKLISLRETLVQLKQKALPNGQENVELSDALFALRAAKIQALELEILSLPGQNEHNRLNLEITNRKLDQESLLIIQLQDLIQSKRRVDAEETLQSLSADDAKTSMNPLIAAQLSENQALSKQLRDVLADGEKALKQRRFLEAKLNLVRESYIAVQQQLELSTKPLGVELRKFTRRLTKPINTEETRGQINQLRLINLEIAQQQFTAEQPEKSLPFLTEEEASKLEQLLNDRRTLSNRIREASNQTINELSQLLSIQEQINKQIKLGKDLISKHLLWIPSILPVSTNWLTEIHQGLPALQNLILPNQTHTLWKAPENWLPEAVVLVLLSLLAAFARKHYRRNALRWKEQIGNVIHDRFSHTFNLVLLPLLITLPIPASILFLSQEVFNTLAWSHEAIPLISQMLAVFSWAYATLLLWLNSEHGLMQHHFSAPEKLCSTLIKLLHPLFWIATPLVTLILLIDESDSITLRSGIGRLAFLMLAILITLFWTALWKVAPQINQVTHSTHWWQRAQLWLAGLVGVHLLIILAAFLGYVFTGSVIMLILLVLTSIFYATFIFFKLGNRWLLIEERCLAFDRAKARRTEILEAREKNEDVPPLEENYINLQTISDQARVLLKAATVLVFFSLVWLLLKNALPTLDVLDKIVLWSNDITTSTGIISESITLKNILFSISIIVLCILAAYNLPGLLELLVLRHIDLSPGTSYAITSITKYILLVVSIMAGASQLGLEWAKLQWLVAALGVGLGFGLQEIVANFVSGLILLFEKPIRIGDTVTIGNFSGTVTRIQIRATTIVDWDRKEVIIPNKNFVTDQLINWSLTDPITRLVIPVGVAYGSDTHLAQELLLDVAHQHPKVLKDPEPNAYFLAFGASTLDMELRLFVSSMSDRLTTTHEINQAIDAAFKAHNIEIAFPQLDIHLHRGNKP</sequence>
<dbReference type="InterPro" id="IPR023408">
    <property type="entry name" value="MscS_beta-dom_sf"/>
</dbReference>
<keyword evidence="6 8" id="KW-0472">Membrane</keyword>
<dbReference type="Pfam" id="PF21082">
    <property type="entry name" value="MS_channel_3rd"/>
    <property type="match status" value="1"/>
</dbReference>
<dbReference type="InterPro" id="IPR049278">
    <property type="entry name" value="MS_channel_C"/>
</dbReference>